<organism evidence="1">
    <name type="scientific">Salvia splendens</name>
    <name type="common">Scarlet sage</name>
    <dbReference type="NCBI Taxonomy" id="180675"/>
    <lineage>
        <taxon>Eukaryota</taxon>
        <taxon>Viridiplantae</taxon>
        <taxon>Streptophyta</taxon>
        <taxon>Embryophyta</taxon>
        <taxon>Tracheophyta</taxon>
        <taxon>Spermatophyta</taxon>
        <taxon>Magnoliopsida</taxon>
        <taxon>eudicotyledons</taxon>
        <taxon>Gunneridae</taxon>
        <taxon>Pentapetalae</taxon>
        <taxon>asterids</taxon>
        <taxon>lamiids</taxon>
        <taxon>Lamiales</taxon>
        <taxon>Lamiaceae</taxon>
        <taxon>Nepetoideae</taxon>
        <taxon>Mentheae</taxon>
        <taxon>Salviinae</taxon>
        <taxon>Salvia</taxon>
        <taxon>Salvia subgen. Calosphace</taxon>
        <taxon>core Calosphace</taxon>
    </lineage>
</organism>
<evidence type="ECO:0008006" key="3">
    <source>
        <dbReference type="Google" id="ProtNLM"/>
    </source>
</evidence>
<sequence>MALNYSHRPVFPAHTSAKTLWSPLRTVNGCLAEGSPEVYGECYLRPWHPSQEEMGEWDFISQDTVGRCCSPESNSRDIADRLPSDPFGMDIQTTFTALTGWLEDLEVDYGAYTRSNSQRSDQENYNLFAGCCMLYNNALNSQPQPFSSGVQSNEDVNYSILPLSSSPQVYVKPDETLDAINNVDTEMENSLDSYNNEFPPAYEESWMMDFSNEGTSYSPELQFGEKVEGAAKSDEAPHDAFKFCLMYLGVKDLLSMETVCSYFRSEVRGEPLLWKSIHIEPPLNEKITDDILLELACRADGTLQSLSLVECLKITDDGIKRVLETNPWLTKLFVPGCTRLTVEGMLKNVWTYNSNKDAPGIKFLRIGGLYGVTHEHFEELKSLLGTDDNTLKSHHKPHIYHRGNYYLPYDDDRAIDIEMCPRCEKFKLVYDCPSEGCQVKDNGSQVCRACTLCITRCSQCGTCINDNEYEETFCLDLVCSDCFEQLVKYQDGLNEKADPCGDHMSMNQHDPGHPILVDMSTKGGSLPRLYSADRALLWKGGCVSCFLVMLMLPALGRLEIYTWRGLCSCRDRHIGYGDIDDVISISSCYQQPLLWN</sequence>
<comment type="caution">
    <text evidence="1">The sequence shown here is derived from an EMBL/GenBank/DDBJ whole genome shotgun (WGS) entry which is preliminary data.</text>
</comment>
<dbReference type="PANTHER" id="PTHR13382:SF22">
    <property type="entry name" value="F-BOX PROTEIN SKIP14"/>
    <property type="match status" value="1"/>
</dbReference>
<evidence type="ECO:0000313" key="2">
    <source>
        <dbReference type="Proteomes" id="UP000298416"/>
    </source>
</evidence>
<proteinExistence type="predicted"/>
<reference evidence="1" key="1">
    <citation type="submission" date="2018-01" db="EMBL/GenBank/DDBJ databases">
        <authorList>
            <person name="Mao J.F."/>
        </authorList>
    </citation>
    <scope>NUCLEOTIDE SEQUENCE</scope>
    <source>
        <strain evidence="1">Huo1</strain>
        <tissue evidence="1">Leaf</tissue>
    </source>
</reference>
<dbReference type="Proteomes" id="UP000298416">
    <property type="component" value="Unassembled WGS sequence"/>
</dbReference>
<reference evidence="1" key="2">
    <citation type="submission" date="2020-08" db="EMBL/GenBank/DDBJ databases">
        <title>Plant Genome Project.</title>
        <authorList>
            <person name="Zhang R.-G."/>
        </authorList>
    </citation>
    <scope>NUCLEOTIDE SEQUENCE</scope>
    <source>
        <strain evidence="1">Huo1</strain>
        <tissue evidence="1">Leaf</tissue>
    </source>
</reference>
<dbReference type="AlphaFoldDB" id="A0A8X8ZBE9"/>
<dbReference type="InterPro" id="IPR036047">
    <property type="entry name" value="F-box-like_dom_sf"/>
</dbReference>
<dbReference type="InterPro" id="IPR050648">
    <property type="entry name" value="F-box_LRR-repeat"/>
</dbReference>
<dbReference type="PANTHER" id="PTHR13382">
    <property type="entry name" value="MITOCHONDRIAL ATP SYNTHASE COUPLING FACTOR B"/>
    <property type="match status" value="1"/>
</dbReference>
<dbReference type="Gene3D" id="3.80.10.10">
    <property type="entry name" value="Ribonuclease Inhibitor"/>
    <property type="match status" value="1"/>
</dbReference>
<dbReference type="GO" id="GO:0005737">
    <property type="term" value="C:cytoplasm"/>
    <property type="evidence" value="ECO:0007669"/>
    <property type="project" value="TreeGrafter"/>
</dbReference>
<gene>
    <name evidence="1" type="ORF">SASPL_140210</name>
</gene>
<dbReference type="InterPro" id="IPR032675">
    <property type="entry name" value="LRR_dom_sf"/>
</dbReference>
<evidence type="ECO:0000313" key="1">
    <source>
        <dbReference type="EMBL" id="KAG6398741.1"/>
    </source>
</evidence>
<protein>
    <recommendedName>
        <fullName evidence="3">F-box protein SKIP14</fullName>
    </recommendedName>
</protein>
<name>A0A8X8ZBE9_SALSN</name>
<dbReference type="EMBL" id="PNBA02000015">
    <property type="protein sequence ID" value="KAG6398741.1"/>
    <property type="molecule type" value="Genomic_DNA"/>
</dbReference>
<keyword evidence="2" id="KW-1185">Reference proteome</keyword>
<dbReference type="SUPFAM" id="SSF81383">
    <property type="entry name" value="F-box domain"/>
    <property type="match status" value="1"/>
</dbReference>
<accession>A0A8X8ZBE9</accession>